<reference evidence="1 2" key="1">
    <citation type="submission" date="2015-07" db="EMBL/GenBank/DDBJ databases">
        <title>The genome of Melipona quadrifasciata.</title>
        <authorList>
            <person name="Pan H."/>
            <person name="Kapheim K."/>
        </authorList>
    </citation>
    <scope>NUCLEOTIDE SEQUENCE [LARGE SCALE GENOMIC DNA]</scope>
    <source>
        <strain evidence="1">0111107301</strain>
        <tissue evidence="1">Whole body</tissue>
    </source>
</reference>
<organism evidence="1 2">
    <name type="scientific">Melipona quadrifasciata</name>
    <dbReference type="NCBI Taxonomy" id="166423"/>
    <lineage>
        <taxon>Eukaryota</taxon>
        <taxon>Metazoa</taxon>
        <taxon>Ecdysozoa</taxon>
        <taxon>Arthropoda</taxon>
        <taxon>Hexapoda</taxon>
        <taxon>Insecta</taxon>
        <taxon>Pterygota</taxon>
        <taxon>Neoptera</taxon>
        <taxon>Endopterygota</taxon>
        <taxon>Hymenoptera</taxon>
        <taxon>Apocrita</taxon>
        <taxon>Aculeata</taxon>
        <taxon>Apoidea</taxon>
        <taxon>Anthophila</taxon>
        <taxon>Apidae</taxon>
        <taxon>Melipona</taxon>
    </lineage>
</organism>
<gene>
    <name evidence="1" type="ORF">WN51_14646</name>
</gene>
<name>A0A0M9A076_9HYME</name>
<dbReference type="EMBL" id="KQ435803">
    <property type="protein sequence ID" value="KOX73159.1"/>
    <property type="molecule type" value="Genomic_DNA"/>
</dbReference>
<evidence type="ECO:0000313" key="2">
    <source>
        <dbReference type="Proteomes" id="UP000053105"/>
    </source>
</evidence>
<accession>A0A0M9A076</accession>
<sequence length="186" mass="21087">MKLKLNLNFSAKENLYLKDTGSLDRNFVSIFFVKFKHGFKFSSENSNLATQAQVFEFKFKLKLQQSPKSELQVWGEASPARTVNKIRSSTPFNLHSVTDGLTQTLFYARVRYLSNLPEVDLRCGSSFLGMIEGSFEHPQMSSISIIDLLFFILAVRGMFQVTPIDITISMDPSLVRSTGRIELPFA</sequence>
<protein>
    <submittedName>
        <fullName evidence="1">Uncharacterized protein</fullName>
    </submittedName>
</protein>
<keyword evidence="2" id="KW-1185">Reference proteome</keyword>
<dbReference type="Proteomes" id="UP000053105">
    <property type="component" value="Unassembled WGS sequence"/>
</dbReference>
<dbReference type="AlphaFoldDB" id="A0A0M9A076"/>
<evidence type="ECO:0000313" key="1">
    <source>
        <dbReference type="EMBL" id="KOX73159.1"/>
    </source>
</evidence>
<proteinExistence type="predicted"/>